<dbReference type="STRING" id="1134406.ADN00_08800"/>
<evidence type="ECO:0000256" key="1">
    <source>
        <dbReference type="SAM" id="Phobius"/>
    </source>
</evidence>
<keyword evidence="1" id="KW-1133">Transmembrane helix</keyword>
<evidence type="ECO:0000313" key="2">
    <source>
        <dbReference type="EMBL" id="KPL77674.1"/>
    </source>
</evidence>
<accession>A0A0N8GNC0</accession>
<dbReference type="RefSeq" id="WP_075062620.1">
    <property type="nucleotide sequence ID" value="NZ_LGCL01000022.1"/>
</dbReference>
<evidence type="ECO:0000313" key="3">
    <source>
        <dbReference type="Proteomes" id="UP000050417"/>
    </source>
</evidence>
<name>A0A0N8GNC0_9CHLR</name>
<feature type="transmembrane region" description="Helical" evidence="1">
    <location>
        <begin position="294"/>
        <end position="314"/>
    </location>
</feature>
<feature type="transmembrane region" description="Helical" evidence="1">
    <location>
        <begin position="174"/>
        <end position="195"/>
    </location>
</feature>
<organism evidence="2 3">
    <name type="scientific">Ornatilinea apprima</name>
    <dbReference type="NCBI Taxonomy" id="1134406"/>
    <lineage>
        <taxon>Bacteria</taxon>
        <taxon>Bacillati</taxon>
        <taxon>Chloroflexota</taxon>
        <taxon>Anaerolineae</taxon>
        <taxon>Anaerolineales</taxon>
        <taxon>Anaerolineaceae</taxon>
        <taxon>Ornatilinea</taxon>
    </lineage>
</organism>
<feature type="transmembrane region" description="Helical" evidence="1">
    <location>
        <begin position="367"/>
        <end position="385"/>
    </location>
</feature>
<protein>
    <submittedName>
        <fullName evidence="2">Uncharacterized protein</fullName>
    </submittedName>
</protein>
<keyword evidence="3" id="KW-1185">Reference proteome</keyword>
<reference evidence="2 3" key="1">
    <citation type="submission" date="2015-07" db="EMBL/GenBank/DDBJ databases">
        <title>Genome sequence of Ornatilinea apprima DSM 23815.</title>
        <authorList>
            <person name="Hemp J."/>
            <person name="Ward L.M."/>
            <person name="Pace L.A."/>
            <person name="Fischer W.W."/>
        </authorList>
    </citation>
    <scope>NUCLEOTIDE SEQUENCE [LARGE SCALE GENOMIC DNA]</scope>
    <source>
        <strain evidence="2 3">P3M-1</strain>
    </source>
</reference>
<dbReference type="EMBL" id="LGCL01000022">
    <property type="protein sequence ID" value="KPL77674.1"/>
    <property type="molecule type" value="Genomic_DNA"/>
</dbReference>
<gene>
    <name evidence="2" type="ORF">ADN00_08800</name>
</gene>
<sequence>MNEKSRLTVKNYLRVFFGLSLLELLAVVGFFLSLPRDPKNVALLGMSYFRLGVLAVSLLALLVVLVVFLVYELRVTRADRFARFADWLRSSAIYSIATFLILNILMTAYLLSRWLGFDWIATDMQVRIRPFLGGWLLVCVQLLAVLLLSRRALREVEQNGRGGWEHFTAQGWPIFRGLLVFIAELYVLSVIGQLFRFFTPYREMLDFAIHEFHLDNEKNLPTFFSMGLMAISVLLMIYLGVRAITRREKFAFHWFFMAAMFIFLAVDEYKELHEQLGVIIRDTVKVQLTGFLNFAWYLPVIPILLLLLLAYLPFLRDMSPKQRKRILIGGIVFLFGAIGLESLGSKLLTDGLANYFQYVMLANVEEAVELTGLSIYIAALLQIIHEKILDQHAAKAIERRVEDLSKV</sequence>
<feature type="transmembrane region" description="Helical" evidence="1">
    <location>
        <begin position="52"/>
        <end position="71"/>
    </location>
</feature>
<dbReference type="OrthoDB" id="451488at2"/>
<proteinExistence type="predicted"/>
<comment type="caution">
    <text evidence="2">The sequence shown here is derived from an EMBL/GenBank/DDBJ whole genome shotgun (WGS) entry which is preliminary data.</text>
</comment>
<keyword evidence="1" id="KW-0812">Transmembrane</keyword>
<feature type="transmembrane region" description="Helical" evidence="1">
    <location>
        <begin position="326"/>
        <end position="347"/>
    </location>
</feature>
<dbReference type="AlphaFoldDB" id="A0A0N8GNC0"/>
<feature type="transmembrane region" description="Helical" evidence="1">
    <location>
        <begin position="12"/>
        <end position="32"/>
    </location>
</feature>
<feature type="transmembrane region" description="Helical" evidence="1">
    <location>
        <begin position="92"/>
        <end position="112"/>
    </location>
</feature>
<feature type="transmembrane region" description="Helical" evidence="1">
    <location>
        <begin position="223"/>
        <end position="241"/>
    </location>
</feature>
<dbReference type="Proteomes" id="UP000050417">
    <property type="component" value="Unassembled WGS sequence"/>
</dbReference>
<keyword evidence="1" id="KW-0472">Membrane</keyword>
<feature type="transmembrane region" description="Helical" evidence="1">
    <location>
        <begin position="132"/>
        <end position="153"/>
    </location>
</feature>
<feature type="transmembrane region" description="Helical" evidence="1">
    <location>
        <begin position="250"/>
        <end position="266"/>
    </location>
</feature>